<proteinExistence type="predicted"/>
<feature type="domain" description="Nudix hydrolase" evidence="1">
    <location>
        <begin position="30"/>
        <end position="164"/>
    </location>
</feature>
<keyword evidence="3" id="KW-1185">Reference proteome</keyword>
<sequence>MVSEDGRHGAERLFWDPDVAIRRAATPPEPAPARARMLVLSPDDSAIVAILRTRPGREPYAVLPGGGLESIDADPLAGALCELTEETGLQGENLDLMTSSVIVKDQQWIFLARARRRLPLRLGWPETGRDAGTHGTYEPVWLRPGDALEQLRGGVHPDWITGMIVAGR</sequence>
<dbReference type="InterPro" id="IPR015797">
    <property type="entry name" value="NUDIX_hydrolase-like_dom_sf"/>
</dbReference>
<dbReference type="Proteomes" id="UP001055868">
    <property type="component" value="Chromosome"/>
</dbReference>
<name>A0ABY4N4N7_9MICO</name>
<dbReference type="RefSeq" id="WP_249477940.1">
    <property type="nucleotide sequence ID" value="NZ_CP097218.1"/>
</dbReference>
<dbReference type="Pfam" id="PF00293">
    <property type="entry name" value="NUDIX"/>
    <property type="match status" value="1"/>
</dbReference>
<gene>
    <name evidence="2" type="ORF">M4486_14510</name>
</gene>
<organism evidence="2 3">
    <name type="scientific">Brachybacterium kimchii</name>
    <dbReference type="NCBI Taxonomy" id="2942909"/>
    <lineage>
        <taxon>Bacteria</taxon>
        <taxon>Bacillati</taxon>
        <taxon>Actinomycetota</taxon>
        <taxon>Actinomycetes</taxon>
        <taxon>Micrococcales</taxon>
        <taxon>Dermabacteraceae</taxon>
        <taxon>Brachybacterium</taxon>
    </lineage>
</organism>
<protein>
    <submittedName>
        <fullName evidence="2">NUDIX domain-containing protein</fullName>
    </submittedName>
</protein>
<evidence type="ECO:0000259" key="1">
    <source>
        <dbReference type="PROSITE" id="PS51462"/>
    </source>
</evidence>
<evidence type="ECO:0000313" key="3">
    <source>
        <dbReference type="Proteomes" id="UP001055868"/>
    </source>
</evidence>
<dbReference type="InterPro" id="IPR000086">
    <property type="entry name" value="NUDIX_hydrolase_dom"/>
</dbReference>
<reference evidence="2" key="1">
    <citation type="submission" date="2022-05" db="EMBL/GenBank/DDBJ databases">
        <title>Genomic analysis of Brachybacterium sp. CBA3104.</title>
        <authorList>
            <person name="Roh S.W."/>
            <person name="Kim Y.B."/>
            <person name="Kim Y."/>
        </authorList>
    </citation>
    <scope>NUCLEOTIDE SEQUENCE</scope>
    <source>
        <strain evidence="2">CBA3104</strain>
    </source>
</reference>
<dbReference type="Gene3D" id="3.90.79.10">
    <property type="entry name" value="Nucleoside Triphosphate Pyrophosphohydrolase"/>
    <property type="match status" value="1"/>
</dbReference>
<dbReference type="PROSITE" id="PS51462">
    <property type="entry name" value="NUDIX"/>
    <property type="match status" value="1"/>
</dbReference>
<evidence type="ECO:0000313" key="2">
    <source>
        <dbReference type="EMBL" id="UQN28826.1"/>
    </source>
</evidence>
<dbReference type="EMBL" id="CP097218">
    <property type="protein sequence ID" value="UQN28826.1"/>
    <property type="molecule type" value="Genomic_DNA"/>
</dbReference>
<dbReference type="SUPFAM" id="SSF55811">
    <property type="entry name" value="Nudix"/>
    <property type="match status" value="1"/>
</dbReference>
<accession>A0ABY4N4N7</accession>